<evidence type="ECO:0000256" key="1">
    <source>
        <dbReference type="ARBA" id="ARBA00022490"/>
    </source>
</evidence>
<keyword evidence="6" id="KW-0443">Lipid metabolism</keyword>
<dbReference type="CDD" id="cd03351">
    <property type="entry name" value="LbH_UDP-GlcNAc_AT"/>
    <property type="match status" value="1"/>
</dbReference>
<dbReference type="Proteomes" id="UP000727962">
    <property type="component" value="Unassembled WGS sequence"/>
</dbReference>
<dbReference type="AlphaFoldDB" id="A0A931PWJ6"/>
<evidence type="ECO:0000256" key="5">
    <source>
        <dbReference type="ARBA" id="ARBA00022737"/>
    </source>
</evidence>
<dbReference type="Gene3D" id="1.20.1180.10">
    <property type="entry name" value="Udp N-acetylglucosamine O-acyltransferase, C-terminal domain"/>
    <property type="match status" value="1"/>
</dbReference>
<dbReference type="InterPro" id="IPR011004">
    <property type="entry name" value="Trimer_LpxA-like_sf"/>
</dbReference>
<proteinExistence type="predicted"/>
<feature type="domain" description="UDP N-acetylglucosamine O-acyltransferase C-terminal" evidence="8">
    <location>
        <begin position="172"/>
        <end position="246"/>
    </location>
</feature>
<dbReference type="PANTHER" id="PTHR43480:SF1">
    <property type="entry name" value="ACYL-[ACYL-CARRIER-PROTEIN]--UDP-N-ACETYLGLUCOSAMINE O-ACYLTRANSFERASE, MITOCHONDRIAL-RELATED"/>
    <property type="match status" value="1"/>
</dbReference>
<evidence type="ECO:0000313" key="10">
    <source>
        <dbReference type="Proteomes" id="UP000727962"/>
    </source>
</evidence>
<dbReference type="GO" id="GO:0016020">
    <property type="term" value="C:membrane"/>
    <property type="evidence" value="ECO:0007669"/>
    <property type="project" value="GOC"/>
</dbReference>
<evidence type="ECO:0000256" key="2">
    <source>
        <dbReference type="ARBA" id="ARBA00022516"/>
    </source>
</evidence>
<dbReference type="NCBIfam" id="NF003657">
    <property type="entry name" value="PRK05289.1"/>
    <property type="match status" value="1"/>
</dbReference>
<evidence type="ECO:0000259" key="8">
    <source>
        <dbReference type="Pfam" id="PF13720"/>
    </source>
</evidence>
<dbReference type="NCBIfam" id="TIGR01852">
    <property type="entry name" value="lipid_A_lpxA"/>
    <property type="match status" value="1"/>
</dbReference>
<dbReference type="InterPro" id="IPR037157">
    <property type="entry name" value="Acetyltransf_C_sf"/>
</dbReference>
<dbReference type="PROSITE" id="PS00101">
    <property type="entry name" value="HEXAPEP_TRANSFERASES"/>
    <property type="match status" value="1"/>
</dbReference>
<evidence type="ECO:0000256" key="6">
    <source>
        <dbReference type="ARBA" id="ARBA00023098"/>
    </source>
</evidence>
<dbReference type="PANTHER" id="PTHR43480">
    <property type="entry name" value="ACYL-[ACYL-CARRIER-PROTEIN]--UDP-N-ACETYLGLUCOSAMINE O-ACYLTRANSFERASE"/>
    <property type="match status" value="1"/>
</dbReference>
<protein>
    <submittedName>
        <fullName evidence="9">Acyl-ACP--UDP-N-acetylglucosamine O-acyltransferase</fullName>
        <ecNumber evidence="9">2.3.1.129</ecNumber>
    </submittedName>
</protein>
<keyword evidence="5" id="KW-0677">Repeat</keyword>
<dbReference type="SUPFAM" id="SSF51161">
    <property type="entry name" value="Trimeric LpxA-like enzymes"/>
    <property type="match status" value="1"/>
</dbReference>
<keyword evidence="7 9" id="KW-0012">Acyltransferase</keyword>
<dbReference type="Pfam" id="PF13720">
    <property type="entry name" value="Acetyltransf_11"/>
    <property type="match status" value="1"/>
</dbReference>
<dbReference type="InterPro" id="IPR018357">
    <property type="entry name" value="Hexapep_transf_CS"/>
</dbReference>
<gene>
    <name evidence="9" type="primary">lpxA</name>
    <name evidence="9" type="ORF">HYR64_06395</name>
</gene>
<keyword evidence="1" id="KW-0963">Cytoplasm</keyword>
<evidence type="ECO:0000256" key="7">
    <source>
        <dbReference type="ARBA" id="ARBA00023315"/>
    </source>
</evidence>
<name>A0A931PWJ6_FIMGI</name>
<evidence type="ECO:0000313" key="9">
    <source>
        <dbReference type="EMBL" id="MBI1756721.1"/>
    </source>
</evidence>
<dbReference type="InterPro" id="IPR001451">
    <property type="entry name" value="Hexapep"/>
</dbReference>
<dbReference type="InterPro" id="IPR010137">
    <property type="entry name" value="Lipid_A_LpxA"/>
</dbReference>
<dbReference type="Pfam" id="PF00132">
    <property type="entry name" value="Hexapep"/>
    <property type="match status" value="1"/>
</dbReference>
<comment type="caution">
    <text evidence="9">The sequence shown here is derived from an EMBL/GenBank/DDBJ whole genome shotgun (WGS) entry which is preliminary data.</text>
</comment>
<dbReference type="GO" id="GO:0009245">
    <property type="term" value="P:lipid A biosynthetic process"/>
    <property type="evidence" value="ECO:0007669"/>
    <property type="project" value="UniProtKB-KW"/>
</dbReference>
<dbReference type="Gene3D" id="2.160.10.10">
    <property type="entry name" value="Hexapeptide repeat proteins"/>
    <property type="match status" value="1"/>
</dbReference>
<dbReference type="EMBL" id="JACOSL010000039">
    <property type="protein sequence ID" value="MBI1756721.1"/>
    <property type="molecule type" value="Genomic_DNA"/>
</dbReference>
<keyword evidence="2" id="KW-0444">Lipid biosynthesis</keyword>
<sequence length="259" mass="28492">MHPTAVVDKAAELADGVRIGPFCIVEAEVQIGEGTVLEGHAVVRSGTNLGKQNVLAYGAVLGGDPQDRKYQGERTYLRVGDHNVFREFVTVHRATGEGLSTTVGNHCYLMAYCHLGHNVTLHDWVTMANSTGVSGHVTMEELVNIGGMVGIHQWVRIGKAAMVGGYTRLTRDVPPFMIVSGDNEEVRDINAVGLRRLGLTAERRLALHKACKLLFKSRLGLTNAMEIVRREVPCTEEVEYVLAFEQRRFLGKNGRGDQR</sequence>
<keyword evidence="4 9" id="KW-0808">Transferase</keyword>
<organism evidence="9 10">
    <name type="scientific">Fimbriimonas ginsengisoli</name>
    <dbReference type="NCBI Taxonomy" id="1005039"/>
    <lineage>
        <taxon>Bacteria</taxon>
        <taxon>Bacillati</taxon>
        <taxon>Armatimonadota</taxon>
        <taxon>Fimbriimonadia</taxon>
        <taxon>Fimbriimonadales</taxon>
        <taxon>Fimbriimonadaceae</taxon>
        <taxon>Fimbriimonas</taxon>
    </lineage>
</organism>
<evidence type="ECO:0000256" key="4">
    <source>
        <dbReference type="ARBA" id="ARBA00022679"/>
    </source>
</evidence>
<accession>A0A931PWJ6</accession>
<dbReference type="GO" id="GO:0008780">
    <property type="term" value="F:acyl-[acyl-carrier-protein]-UDP-N-acetylglucosamine O-acyltransferase activity"/>
    <property type="evidence" value="ECO:0007669"/>
    <property type="project" value="UniProtKB-EC"/>
</dbReference>
<dbReference type="PIRSF" id="PIRSF000456">
    <property type="entry name" value="UDP-GlcNAc_acltr"/>
    <property type="match status" value="1"/>
</dbReference>
<reference evidence="9" key="1">
    <citation type="submission" date="2020-07" db="EMBL/GenBank/DDBJ databases">
        <title>Huge and variable diversity of episymbiotic CPR bacteria and DPANN archaea in groundwater ecosystems.</title>
        <authorList>
            <person name="He C.Y."/>
            <person name="Keren R."/>
            <person name="Whittaker M."/>
            <person name="Farag I.F."/>
            <person name="Doudna J."/>
            <person name="Cate J.H.D."/>
            <person name="Banfield J.F."/>
        </authorList>
    </citation>
    <scope>NUCLEOTIDE SEQUENCE</scope>
    <source>
        <strain evidence="9">NC_groundwater_17_Pr7_B-0.1um_64_12</strain>
    </source>
</reference>
<keyword evidence="3" id="KW-0441">Lipid A biosynthesis</keyword>
<evidence type="ECO:0000256" key="3">
    <source>
        <dbReference type="ARBA" id="ARBA00022556"/>
    </source>
</evidence>
<dbReference type="EC" id="2.3.1.129" evidence="9"/>
<dbReference type="InterPro" id="IPR029098">
    <property type="entry name" value="Acetyltransf_C"/>
</dbReference>